<feature type="transmembrane region" description="Helical" evidence="10">
    <location>
        <begin position="119"/>
        <end position="143"/>
    </location>
</feature>
<dbReference type="Gene3D" id="1.20.1510.10">
    <property type="entry name" value="Cation efflux protein transmembrane domain"/>
    <property type="match status" value="1"/>
</dbReference>
<keyword evidence="7" id="KW-0864">Zinc transport</keyword>
<feature type="transmembrane region" description="Helical" evidence="10">
    <location>
        <begin position="187"/>
        <end position="207"/>
    </location>
</feature>
<dbReference type="RefSeq" id="WP_284295417.1">
    <property type="nucleotide sequence ID" value="NZ_BSSV01000001.1"/>
</dbReference>
<name>A0ABQ6H7C4_9GAMM</name>
<evidence type="ECO:0000256" key="4">
    <source>
        <dbReference type="ARBA" id="ARBA00022475"/>
    </source>
</evidence>
<feature type="domain" description="Cation efflux protein transmembrane" evidence="11">
    <location>
        <begin position="19"/>
        <end position="211"/>
    </location>
</feature>
<evidence type="ECO:0000313" key="13">
    <source>
        <dbReference type="EMBL" id="GLX83879.1"/>
    </source>
</evidence>
<dbReference type="InterPro" id="IPR050291">
    <property type="entry name" value="CDF_Transporter"/>
</dbReference>
<comment type="caution">
    <text evidence="13">The sequence shown here is derived from an EMBL/GenBank/DDBJ whole genome shotgun (WGS) entry which is preliminary data.</text>
</comment>
<dbReference type="Proteomes" id="UP001157134">
    <property type="component" value="Unassembled WGS sequence"/>
</dbReference>
<keyword evidence="9 10" id="KW-0472">Membrane</keyword>
<protein>
    <submittedName>
        <fullName evidence="13">Iron transporter</fullName>
    </submittedName>
</protein>
<dbReference type="Pfam" id="PF16916">
    <property type="entry name" value="ZT_dimer"/>
    <property type="match status" value="1"/>
</dbReference>
<dbReference type="InterPro" id="IPR058533">
    <property type="entry name" value="Cation_efflux_TM"/>
</dbReference>
<keyword evidence="5" id="KW-0410">Iron transport</keyword>
<feature type="domain" description="Cation efflux protein cytoplasmic" evidence="12">
    <location>
        <begin position="215"/>
        <end position="291"/>
    </location>
</feature>
<evidence type="ECO:0000256" key="5">
    <source>
        <dbReference type="ARBA" id="ARBA00022496"/>
    </source>
</evidence>
<evidence type="ECO:0000256" key="10">
    <source>
        <dbReference type="SAM" id="Phobius"/>
    </source>
</evidence>
<dbReference type="InterPro" id="IPR027470">
    <property type="entry name" value="Cation_efflux_CTD"/>
</dbReference>
<dbReference type="PANTHER" id="PTHR43840">
    <property type="entry name" value="MITOCHONDRIAL METAL TRANSPORTER 1-RELATED"/>
    <property type="match status" value="1"/>
</dbReference>
<feature type="transmembrane region" description="Helical" evidence="10">
    <location>
        <begin position="51"/>
        <end position="69"/>
    </location>
</feature>
<feature type="transmembrane region" description="Helical" evidence="10">
    <location>
        <begin position="89"/>
        <end position="107"/>
    </location>
</feature>
<feature type="transmembrane region" description="Helical" evidence="10">
    <location>
        <begin position="163"/>
        <end position="180"/>
    </location>
</feature>
<keyword evidence="5" id="KW-0408">Iron</keyword>
<proteinExistence type="inferred from homology"/>
<organism evidence="13 14">
    <name type="scientific">Thalassotalea loyana</name>
    <dbReference type="NCBI Taxonomy" id="280483"/>
    <lineage>
        <taxon>Bacteria</taxon>
        <taxon>Pseudomonadati</taxon>
        <taxon>Pseudomonadota</taxon>
        <taxon>Gammaproteobacteria</taxon>
        <taxon>Alteromonadales</taxon>
        <taxon>Colwelliaceae</taxon>
        <taxon>Thalassotalea</taxon>
    </lineage>
</organism>
<evidence type="ECO:0000256" key="6">
    <source>
        <dbReference type="ARBA" id="ARBA00022692"/>
    </source>
</evidence>
<dbReference type="SUPFAM" id="SSF161111">
    <property type="entry name" value="Cation efflux protein transmembrane domain-like"/>
    <property type="match status" value="1"/>
</dbReference>
<evidence type="ECO:0000256" key="8">
    <source>
        <dbReference type="ARBA" id="ARBA00022989"/>
    </source>
</evidence>
<feature type="transmembrane region" description="Helical" evidence="10">
    <location>
        <begin position="16"/>
        <end position="39"/>
    </location>
</feature>
<keyword evidence="3" id="KW-0813">Transport</keyword>
<keyword evidence="4" id="KW-1003">Cell membrane</keyword>
<evidence type="ECO:0000313" key="14">
    <source>
        <dbReference type="Proteomes" id="UP001157134"/>
    </source>
</evidence>
<evidence type="ECO:0000256" key="7">
    <source>
        <dbReference type="ARBA" id="ARBA00022906"/>
    </source>
</evidence>
<keyword evidence="6 10" id="KW-0812">Transmembrane</keyword>
<gene>
    <name evidence="13" type="primary">fieF</name>
    <name evidence="13" type="ORF">tloyanaT_01310</name>
</gene>
<evidence type="ECO:0000256" key="2">
    <source>
        <dbReference type="ARBA" id="ARBA00010212"/>
    </source>
</evidence>
<evidence type="ECO:0000256" key="9">
    <source>
        <dbReference type="ARBA" id="ARBA00023136"/>
    </source>
</evidence>
<dbReference type="NCBIfam" id="TIGR01297">
    <property type="entry name" value="CDF"/>
    <property type="match status" value="1"/>
</dbReference>
<keyword evidence="8 10" id="KW-1133">Transmembrane helix</keyword>
<dbReference type="InterPro" id="IPR027469">
    <property type="entry name" value="Cation_efflux_TMD_sf"/>
</dbReference>
<dbReference type="PANTHER" id="PTHR43840:SF41">
    <property type="entry name" value="CATION-EFFLUX PUMP FIEF"/>
    <property type="match status" value="1"/>
</dbReference>
<keyword evidence="7" id="KW-0862">Zinc</keyword>
<comment type="similarity">
    <text evidence="2">Belongs to the cation diffusion facilitator (CDF) transporter (TC 2.A.4) family. FieF subfamily.</text>
</comment>
<dbReference type="InterPro" id="IPR036837">
    <property type="entry name" value="Cation_efflux_CTD_sf"/>
</dbReference>
<keyword evidence="14" id="KW-1185">Reference proteome</keyword>
<comment type="subcellular location">
    <subcellularLocation>
        <location evidence="1">Membrane</location>
        <topology evidence="1">Multi-pass membrane protein</topology>
    </subcellularLocation>
</comment>
<dbReference type="SUPFAM" id="SSF160240">
    <property type="entry name" value="Cation efflux protein cytoplasmic domain-like"/>
    <property type="match status" value="1"/>
</dbReference>
<dbReference type="InterPro" id="IPR002524">
    <property type="entry name" value="Cation_efflux"/>
</dbReference>
<accession>A0ABQ6H7C4</accession>
<reference evidence="13 14" key="1">
    <citation type="submission" date="2023-03" db="EMBL/GenBank/DDBJ databases">
        <title>Thalassotalea loyana LMG 22536T draft genome sequence.</title>
        <authorList>
            <person name="Sawabe T."/>
        </authorList>
    </citation>
    <scope>NUCLEOTIDE SEQUENCE [LARGE SCALE GENOMIC DNA]</scope>
    <source>
        <strain evidence="13 14">LMG 22536</strain>
    </source>
</reference>
<keyword evidence="7" id="KW-0406">Ion transport</keyword>
<evidence type="ECO:0000256" key="3">
    <source>
        <dbReference type="ARBA" id="ARBA00022448"/>
    </source>
</evidence>
<evidence type="ECO:0000259" key="11">
    <source>
        <dbReference type="Pfam" id="PF01545"/>
    </source>
</evidence>
<dbReference type="EMBL" id="BSSV01000001">
    <property type="protein sequence ID" value="GLX83879.1"/>
    <property type="molecule type" value="Genomic_DNA"/>
</dbReference>
<dbReference type="Pfam" id="PF01545">
    <property type="entry name" value="Cation_efflux"/>
    <property type="match status" value="1"/>
</dbReference>
<sequence>MNQEYSADSYAKYVRFAAISAFIGALLMIVIKLSAWLITDASAMLASASDSILDLFASSINLVILRYALAPPDEQHKFGHGKAESLAGLLQSAFVMGSAGILILAGIERIIEPVVIKQMSVGIWVTLASLAITFIVVLIQSWVIKNTNSVAISADSLHYKSDVVLNIGVLASLVLTQYLAPEVDGLFTVLVGIYLFKGGFSIVSTSVRTLMDEELPEEDKKKISTIINQHKHAIGFHDLRTRKSGPTPFIQFHLEVSGNITLYQAHEISNDVQAQVKAQFPSADIIIHLDPIC</sequence>
<dbReference type="Gene3D" id="3.30.70.1350">
    <property type="entry name" value="Cation efflux protein, cytoplasmic domain"/>
    <property type="match status" value="1"/>
</dbReference>
<evidence type="ECO:0000259" key="12">
    <source>
        <dbReference type="Pfam" id="PF16916"/>
    </source>
</evidence>
<evidence type="ECO:0000256" key="1">
    <source>
        <dbReference type="ARBA" id="ARBA00004141"/>
    </source>
</evidence>